<dbReference type="Gene3D" id="3.40.190.10">
    <property type="entry name" value="Periplasmic binding protein-like II"/>
    <property type="match status" value="1"/>
</dbReference>
<organism evidence="6 7">
    <name type="scientific">Tropicimonas omnivorans</name>
    <dbReference type="NCBI Taxonomy" id="3075590"/>
    <lineage>
        <taxon>Bacteria</taxon>
        <taxon>Pseudomonadati</taxon>
        <taxon>Pseudomonadota</taxon>
        <taxon>Alphaproteobacteria</taxon>
        <taxon>Rhodobacterales</taxon>
        <taxon>Roseobacteraceae</taxon>
        <taxon>Tropicimonas</taxon>
    </lineage>
</organism>
<dbReference type="InterPro" id="IPR039424">
    <property type="entry name" value="SBP_5"/>
</dbReference>
<evidence type="ECO:0000256" key="1">
    <source>
        <dbReference type="ARBA" id="ARBA00004418"/>
    </source>
</evidence>
<sequence>MRLEQQIPGEKTVFERNEDWWGEFTGNVTRAEYTAIGSAPTRLAALLSGEVDLITDLPLQDIQRVEAADGFRVVSGPLRLFMELEMDGTRDVALATYDKAGNPLDSNPFKDLRVRQAIALAIDNEAIVERVMRGQANALTMPSAPGFYGYPADMEKSPEVDYDRAKELLAEAGYPDGFATTLNCPLERYVNAEEICRASASLLARIGIDVTVNAMVWPEFAKMLVNGPDSSFHLIGAAGNSGDVQDTFAAVLHTREEDSGLGGQNWALWSSPEFDAVFEELVSTFEPEERDALYREGLQIARDQQHAVYLHQPYITWAVADRVEADVRADSAVVLHAVTVDE</sequence>
<keyword evidence="7" id="KW-1185">Reference proteome</keyword>
<evidence type="ECO:0000256" key="4">
    <source>
        <dbReference type="ARBA" id="ARBA00022729"/>
    </source>
</evidence>
<evidence type="ECO:0000313" key="7">
    <source>
        <dbReference type="Proteomes" id="UP001265259"/>
    </source>
</evidence>
<reference evidence="6 7" key="1">
    <citation type="submission" date="2023-09" db="EMBL/GenBank/DDBJ databases">
        <authorList>
            <person name="Rey-Velasco X."/>
        </authorList>
    </citation>
    <scope>NUCLEOTIDE SEQUENCE [LARGE SCALE GENOMIC DNA]</scope>
    <source>
        <strain evidence="6 7">F158</strain>
    </source>
</reference>
<keyword evidence="4" id="KW-0732">Signal</keyword>
<feature type="domain" description="Solute-binding protein family 5" evidence="5">
    <location>
        <begin position="3"/>
        <end position="255"/>
    </location>
</feature>
<evidence type="ECO:0000313" key="6">
    <source>
        <dbReference type="EMBL" id="MDT0683074.1"/>
    </source>
</evidence>
<dbReference type="Pfam" id="PF00496">
    <property type="entry name" value="SBP_bac_5"/>
    <property type="match status" value="1"/>
</dbReference>
<dbReference type="SUPFAM" id="SSF53850">
    <property type="entry name" value="Periplasmic binding protein-like II"/>
    <property type="match status" value="1"/>
</dbReference>
<dbReference type="Gene3D" id="3.10.105.10">
    <property type="entry name" value="Dipeptide-binding Protein, Domain 3"/>
    <property type="match status" value="1"/>
</dbReference>
<evidence type="ECO:0000259" key="5">
    <source>
        <dbReference type="Pfam" id="PF00496"/>
    </source>
</evidence>
<accession>A0ABU3DHB7</accession>
<comment type="subcellular location">
    <subcellularLocation>
        <location evidence="1">Periplasm</location>
    </subcellularLocation>
</comment>
<dbReference type="PANTHER" id="PTHR30290">
    <property type="entry name" value="PERIPLASMIC BINDING COMPONENT OF ABC TRANSPORTER"/>
    <property type="match status" value="1"/>
</dbReference>
<evidence type="ECO:0000256" key="3">
    <source>
        <dbReference type="ARBA" id="ARBA00022448"/>
    </source>
</evidence>
<dbReference type="InterPro" id="IPR000914">
    <property type="entry name" value="SBP_5_dom"/>
</dbReference>
<name>A0ABU3DHB7_9RHOB</name>
<proteinExistence type="inferred from homology"/>
<gene>
    <name evidence="6" type="ORF">RM543_10285</name>
</gene>
<evidence type="ECO:0000256" key="2">
    <source>
        <dbReference type="ARBA" id="ARBA00005695"/>
    </source>
</evidence>
<comment type="similarity">
    <text evidence="2">Belongs to the bacterial solute-binding protein 5 family.</text>
</comment>
<protein>
    <submittedName>
        <fullName evidence="6">ABC transporter substrate-binding protein</fullName>
    </submittedName>
</protein>
<dbReference type="PANTHER" id="PTHR30290:SF9">
    <property type="entry name" value="OLIGOPEPTIDE-BINDING PROTEIN APPA"/>
    <property type="match status" value="1"/>
</dbReference>
<keyword evidence="3" id="KW-0813">Transport</keyword>
<dbReference type="EMBL" id="JAVRHL010000002">
    <property type="protein sequence ID" value="MDT0683074.1"/>
    <property type="molecule type" value="Genomic_DNA"/>
</dbReference>
<comment type="caution">
    <text evidence="6">The sequence shown here is derived from an EMBL/GenBank/DDBJ whole genome shotgun (WGS) entry which is preliminary data.</text>
</comment>
<dbReference type="RefSeq" id="WP_311691199.1">
    <property type="nucleotide sequence ID" value="NZ_JAVRHL010000002.1"/>
</dbReference>
<dbReference type="Proteomes" id="UP001265259">
    <property type="component" value="Unassembled WGS sequence"/>
</dbReference>